<feature type="transmembrane region" description="Helical" evidence="1">
    <location>
        <begin position="6"/>
        <end position="24"/>
    </location>
</feature>
<dbReference type="EMBL" id="GBXM01060520">
    <property type="protein sequence ID" value="JAH48057.1"/>
    <property type="molecule type" value="Transcribed_RNA"/>
</dbReference>
<evidence type="ECO:0000256" key="1">
    <source>
        <dbReference type="SAM" id="Phobius"/>
    </source>
</evidence>
<keyword evidence="1" id="KW-0472">Membrane</keyword>
<accession>A0A0E9T3I9</accession>
<dbReference type="AlphaFoldDB" id="A0A0E9T3I9"/>
<reference evidence="2" key="1">
    <citation type="submission" date="2014-11" db="EMBL/GenBank/DDBJ databases">
        <authorList>
            <person name="Amaro Gonzalez C."/>
        </authorList>
    </citation>
    <scope>NUCLEOTIDE SEQUENCE</scope>
</reference>
<sequence>MYYRLLSFPLCFCVVVLLVYWRGIRGSRSSQHSH</sequence>
<protein>
    <submittedName>
        <fullName evidence="2">Uncharacterized protein</fullName>
    </submittedName>
</protein>
<name>A0A0E9T3I9_ANGAN</name>
<proteinExistence type="predicted"/>
<keyword evidence="1" id="KW-0812">Transmembrane</keyword>
<reference evidence="2" key="2">
    <citation type="journal article" date="2015" name="Fish Shellfish Immunol.">
        <title>Early steps in the European eel (Anguilla anguilla)-Vibrio vulnificus interaction in the gills: Role of the RtxA13 toxin.</title>
        <authorList>
            <person name="Callol A."/>
            <person name="Pajuelo D."/>
            <person name="Ebbesson L."/>
            <person name="Teles M."/>
            <person name="MacKenzie S."/>
            <person name="Amaro C."/>
        </authorList>
    </citation>
    <scope>NUCLEOTIDE SEQUENCE</scope>
</reference>
<organism evidence="2">
    <name type="scientific">Anguilla anguilla</name>
    <name type="common">European freshwater eel</name>
    <name type="synonym">Muraena anguilla</name>
    <dbReference type="NCBI Taxonomy" id="7936"/>
    <lineage>
        <taxon>Eukaryota</taxon>
        <taxon>Metazoa</taxon>
        <taxon>Chordata</taxon>
        <taxon>Craniata</taxon>
        <taxon>Vertebrata</taxon>
        <taxon>Euteleostomi</taxon>
        <taxon>Actinopterygii</taxon>
        <taxon>Neopterygii</taxon>
        <taxon>Teleostei</taxon>
        <taxon>Anguilliformes</taxon>
        <taxon>Anguillidae</taxon>
        <taxon>Anguilla</taxon>
    </lineage>
</organism>
<evidence type="ECO:0000313" key="2">
    <source>
        <dbReference type="EMBL" id="JAH48057.1"/>
    </source>
</evidence>
<keyword evidence="1" id="KW-1133">Transmembrane helix</keyword>